<proteinExistence type="predicted"/>
<sequence>MLYSLSLWMLLLSSGTFALPNGQGMLNEEPEEMRDSLIRETLTNFLEGSAFSGDFAGRVRAALGLKLTQGLGGGFNGNFMAKGGGNLGTILKGDFDIGGRGKGGFGFGEIYLGGLNIDLPPPAPKPKKKNIGQFGSGKAPQKHSPLPNQKPAKKKKSVEQRIEREPAVEERAEREPAADERVASEPAGEQSGVREPAED</sequence>
<feature type="signal peptide" evidence="2">
    <location>
        <begin position="1"/>
        <end position="18"/>
    </location>
</feature>
<comment type="caution">
    <text evidence="3">The sequence shown here is derived from an EMBL/GenBank/DDBJ whole genome shotgun (WGS) entry which is preliminary data.</text>
</comment>
<accession>A0ABR2WMS9</accession>
<gene>
    <name evidence="3" type="ORF">K7432_011057</name>
</gene>
<feature type="non-terminal residue" evidence="3">
    <location>
        <position position="199"/>
    </location>
</feature>
<organism evidence="3 4">
    <name type="scientific">Basidiobolus ranarum</name>
    <dbReference type="NCBI Taxonomy" id="34480"/>
    <lineage>
        <taxon>Eukaryota</taxon>
        <taxon>Fungi</taxon>
        <taxon>Fungi incertae sedis</taxon>
        <taxon>Zoopagomycota</taxon>
        <taxon>Entomophthoromycotina</taxon>
        <taxon>Basidiobolomycetes</taxon>
        <taxon>Basidiobolales</taxon>
        <taxon>Basidiobolaceae</taxon>
        <taxon>Basidiobolus</taxon>
    </lineage>
</organism>
<evidence type="ECO:0000313" key="3">
    <source>
        <dbReference type="EMBL" id="KAK9762824.1"/>
    </source>
</evidence>
<evidence type="ECO:0000256" key="1">
    <source>
        <dbReference type="SAM" id="MobiDB-lite"/>
    </source>
</evidence>
<dbReference type="Proteomes" id="UP001479436">
    <property type="component" value="Unassembled WGS sequence"/>
</dbReference>
<reference evidence="3 4" key="1">
    <citation type="submission" date="2023-04" db="EMBL/GenBank/DDBJ databases">
        <title>Genome of Basidiobolus ranarum AG-B5.</title>
        <authorList>
            <person name="Stajich J.E."/>
            <person name="Carter-House D."/>
            <person name="Gryganskyi A."/>
        </authorList>
    </citation>
    <scope>NUCLEOTIDE SEQUENCE [LARGE SCALE GENOMIC DNA]</scope>
    <source>
        <strain evidence="3 4">AG-B5</strain>
    </source>
</reference>
<feature type="region of interest" description="Disordered" evidence="1">
    <location>
        <begin position="121"/>
        <end position="199"/>
    </location>
</feature>
<evidence type="ECO:0000313" key="4">
    <source>
        <dbReference type="Proteomes" id="UP001479436"/>
    </source>
</evidence>
<keyword evidence="4" id="KW-1185">Reference proteome</keyword>
<feature type="compositionally biased region" description="Basic and acidic residues" evidence="1">
    <location>
        <begin position="157"/>
        <end position="183"/>
    </location>
</feature>
<name>A0ABR2WMS9_9FUNG</name>
<dbReference type="EMBL" id="JASJQH010000816">
    <property type="protein sequence ID" value="KAK9762824.1"/>
    <property type="molecule type" value="Genomic_DNA"/>
</dbReference>
<feature type="chain" id="PRO_5045163258" evidence="2">
    <location>
        <begin position="19"/>
        <end position="199"/>
    </location>
</feature>
<keyword evidence="2" id="KW-0732">Signal</keyword>
<evidence type="ECO:0000256" key="2">
    <source>
        <dbReference type="SAM" id="SignalP"/>
    </source>
</evidence>
<protein>
    <submittedName>
        <fullName evidence="3">Uncharacterized protein</fullName>
    </submittedName>
</protein>